<name>A0ABC8QX11_9AQUA</name>
<sequence length="113" mass="12482">MVEFNQDKQWAQDDGLKKGKALPKVPKAPLCLRKRENSEDSLNPQEQTAPKMLKVLTLVSRSVDVRSANPLSIQGSVKLSSSNESDHALLSSCMSNDAFKKQDKAQIVEGFQP</sequence>
<gene>
    <name evidence="2" type="ORF">ILEXP_LOCUS2165</name>
</gene>
<proteinExistence type="predicted"/>
<evidence type="ECO:0000313" key="3">
    <source>
        <dbReference type="Proteomes" id="UP001642360"/>
    </source>
</evidence>
<accession>A0ABC8QX11</accession>
<evidence type="ECO:0000256" key="1">
    <source>
        <dbReference type="SAM" id="MobiDB-lite"/>
    </source>
</evidence>
<keyword evidence="3" id="KW-1185">Reference proteome</keyword>
<feature type="region of interest" description="Disordered" evidence="1">
    <location>
        <begin position="1"/>
        <end position="48"/>
    </location>
</feature>
<dbReference type="Proteomes" id="UP001642360">
    <property type="component" value="Unassembled WGS sequence"/>
</dbReference>
<protein>
    <submittedName>
        <fullName evidence="2">Uncharacterized protein</fullName>
    </submittedName>
</protein>
<dbReference type="EMBL" id="CAUOFW020000693">
    <property type="protein sequence ID" value="CAK9135234.1"/>
    <property type="molecule type" value="Genomic_DNA"/>
</dbReference>
<comment type="caution">
    <text evidence="2">The sequence shown here is derived from an EMBL/GenBank/DDBJ whole genome shotgun (WGS) entry which is preliminary data.</text>
</comment>
<dbReference type="AlphaFoldDB" id="A0ABC8QX11"/>
<organism evidence="2 3">
    <name type="scientific">Ilex paraguariensis</name>
    <name type="common">yerba mate</name>
    <dbReference type="NCBI Taxonomy" id="185542"/>
    <lineage>
        <taxon>Eukaryota</taxon>
        <taxon>Viridiplantae</taxon>
        <taxon>Streptophyta</taxon>
        <taxon>Embryophyta</taxon>
        <taxon>Tracheophyta</taxon>
        <taxon>Spermatophyta</taxon>
        <taxon>Magnoliopsida</taxon>
        <taxon>eudicotyledons</taxon>
        <taxon>Gunneridae</taxon>
        <taxon>Pentapetalae</taxon>
        <taxon>asterids</taxon>
        <taxon>campanulids</taxon>
        <taxon>Aquifoliales</taxon>
        <taxon>Aquifoliaceae</taxon>
        <taxon>Ilex</taxon>
    </lineage>
</organism>
<reference evidence="2 3" key="1">
    <citation type="submission" date="2024-02" db="EMBL/GenBank/DDBJ databases">
        <authorList>
            <person name="Vignale AGUSTIN F."/>
            <person name="Sosa J E."/>
            <person name="Modenutti C."/>
        </authorList>
    </citation>
    <scope>NUCLEOTIDE SEQUENCE [LARGE SCALE GENOMIC DNA]</scope>
</reference>
<evidence type="ECO:0000313" key="2">
    <source>
        <dbReference type="EMBL" id="CAK9135234.1"/>
    </source>
</evidence>